<dbReference type="InterPro" id="IPR023214">
    <property type="entry name" value="HAD_sf"/>
</dbReference>
<reference evidence="3" key="1">
    <citation type="submission" date="2021-01" db="EMBL/GenBank/DDBJ databases">
        <authorList>
            <person name="Corre E."/>
            <person name="Pelletier E."/>
            <person name="Niang G."/>
            <person name="Scheremetjew M."/>
            <person name="Finn R."/>
            <person name="Kale V."/>
            <person name="Holt S."/>
            <person name="Cochrane G."/>
            <person name="Meng A."/>
            <person name="Brown T."/>
            <person name="Cohen L."/>
        </authorList>
    </citation>
    <scope>NUCLEOTIDE SEQUENCE</scope>
    <source>
        <strain evidence="3">308</strain>
    </source>
</reference>
<gene>
    <name evidence="3" type="ORF">CHYS00102_LOCUS21429</name>
</gene>
<accession>A0A7S1BPN2</accession>
<dbReference type="Gene3D" id="3.40.50.1000">
    <property type="entry name" value="HAD superfamily/HAD-like"/>
    <property type="match status" value="1"/>
</dbReference>
<protein>
    <recommendedName>
        <fullName evidence="4">Magnesium-dependent phosphatase-1</fullName>
    </recommendedName>
</protein>
<dbReference type="PANTHER" id="PTHR17901">
    <property type="entry name" value="MAGNESIUM-DEPENDENT PHOSPHATASE 1 MDP1"/>
    <property type="match status" value="1"/>
</dbReference>
<dbReference type="EMBL" id="HBFR01029461">
    <property type="protein sequence ID" value="CAD8894216.1"/>
    <property type="molecule type" value="Transcribed_RNA"/>
</dbReference>
<dbReference type="NCBIfam" id="TIGR01685">
    <property type="entry name" value="MDP-1"/>
    <property type="match status" value="1"/>
</dbReference>
<dbReference type="SFLD" id="SFLDG01129">
    <property type="entry name" value="C1.5:_HAD__Beta-PGM__Phosphata"/>
    <property type="match status" value="1"/>
</dbReference>
<evidence type="ECO:0000256" key="1">
    <source>
        <dbReference type="SAM" id="MobiDB-lite"/>
    </source>
</evidence>
<dbReference type="SFLD" id="SFLDG01131">
    <property type="entry name" value="C1.5.2:_MDP_Like"/>
    <property type="match status" value="1"/>
</dbReference>
<dbReference type="PANTHER" id="PTHR17901:SF14">
    <property type="entry name" value="MAGNESIUM-DEPENDENT PHOSPHATASE 1"/>
    <property type="match status" value="1"/>
</dbReference>
<proteinExistence type="predicted"/>
<feature type="compositionally biased region" description="Basic residues" evidence="1">
    <location>
        <begin position="214"/>
        <end position="223"/>
    </location>
</feature>
<dbReference type="NCBIfam" id="TIGR01681">
    <property type="entry name" value="HAD-SF-IIIC"/>
    <property type="match status" value="1"/>
</dbReference>
<feature type="region of interest" description="Disordered" evidence="1">
    <location>
        <begin position="206"/>
        <end position="229"/>
    </location>
</feature>
<dbReference type="AlphaFoldDB" id="A0A7S1BPN2"/>
<sequence length="229" mass="25784">MCTRNITKLLVLCAASLISRPVESFSSKKGGADNTMLPKLVVFDLDYTLWRPELYQLDHPILPLQSIKEGIGGALTASNEIVDLFPAARRVLCDLHQKQIPVAIASRTHLEKVALQLLSTIMVDGETSVANVIGDMPVIIRGTSKDSHFRTIRDRSGISFVDMTFYDNELLNIEDVQNRLGVHSVYCPYGITDKIWESGMTDFVSKRGMGSKRDSKRRSRKQKNNYNFY</sequence>
<dbReference type="SFLD" id="SFLDS00003">
    <property type="entry name" value="Haloacid_Dehalogenase"/>
    <property type="match status" value="1"/>
</dbReference>
<dbReference type="SUPFAM" id="SSF56784">
    <property type="entry name" value="HAD-like"/>
    <property type="match status" value="1"/>
</dbReference>
<dbReference type="InterPro" id="IPR036412">
    <property type="entry name" value="HAD-like_sf"/>
</dbReference>
<keyword evidence="2" id="KW-0732">Signal</keyword>
<evidence type="ECO:0000313" key="3">
    <source>
        <dbReference type="EMBL" id="CAD8894216.1"/>
    </source>
</evidence>
<dbReference type="Pfam" id="PF12689">
    <property type="entry name" value="Acid_PPase"/>
    <property type="match status" value="1"/>
</dbReference>
<evidence type="ECO:0008006" key="4">
    <source>
        <dbReference type="Google" id="ProtNLM"/>
    </source>
</evidence>
<dbReference type="InterPro" id="IPR010036">
    <property type="entry name" value="MDP_1_eu_arc"/>
</dbReference>
<feature type="chain" id="PRO_5031337390" description="Magnesium-dependent phosphatase-1" evidence="2">
    <location>
        <begin position="25"/>
        <end position="229"/>
    </location>
</feature>
<name>A0A7S1BPN2_9STRA</name>
<evidence type="ECO:0000256" key="2">
    <source>
        <dbReference type="SAM" id="SignalP"/>
    </source>
</evidence>
<dbReference type="GO" id="GO:0003993">
    <property type="term" value="F:acid phosphatase activity"/>
    <property type="evidence" value="ECO:0007669"/>
    <property type="project" value="TreeGrafter"/>
</dbReference>
<feature type="signal peptide" evidence="2">
    <location>
        <begin position="1"/>
        <end position="24"/>
    </location>
</feature>
<dbReference type="InterPro" id="IPR010033">
    <property type="entry name" value="HAD_SF_ppase_IIIC"/>
</dbReference>
<organism evidence="3">
    <name type="scientific">Corethron hystrix</name>
    <dbReference type="NCBI Taxonomy" id="216773"/>
    <lineage>
        <taxon>Eukaryota</taxon>
        <taxon>Sar</taxon>
        <taxon>Stramenopiles</taxon>
        <taxon>Ochrophyta</taxon>
        <taxon>Bacillariophyta</taxon>
        <taxon>Coscinodiscophyceae</taxon>
        <taxon>Corethrophycidae</taxon>
        <taxon>Corethrales</taxon>
        <taxon>Corethraceae</taxon>
        <taxon>Corethron</taxon>
    </lineage>
</organism>